<evidence type="ECO:0000256" key="1">
    <source>
        <dbReference type="SAM" id="Phobius"/>
    </source>
</evidence>
<feature type="transmembrane region" description="Helical" evidence="1">
    <location>
        <begin position="12"/>
        <end position="31"/>
    </location>
</feature>
<keyword evidence="3" id="KW-1185">Reference proteome</keyword>
<dbReference type="EMBL" id="RBEE01000004">
    <property type="protein sequence ID" value="RNL55696.1"/>
    <property type="molecule type" value="Genomic_DNA"/>
</dbReference>
<evidence type="ECO:0000313" key="3">
    <source>
        <dbReference type="Proteomes" id="UP000274046"/>
    </source>
</evidence>
<proteinExistence type="predicted"/>
<name>A0A3N0C0Z5_9SPHI</name>
<dbReference type="OrthoDB" id="760225at2"/>
<feature type="transmembrane region" description="Helical" evidence="1">
    <location>
        <begin position="90"/>
        <end position="113"/>
    </location>
</feature>
<keyword evidence="1" id="KW-0472">Membrane</keyword>
<keyword evidence="1" id="KW-0812">Transmembrane</keyword>
<dbReference type="AlphaFoldDB" id="A0A3N0C0Z5"/>
<protein>
    <recommendedName>
        <fullName evidence="4">DUF2975 domain-containing protein</fullName>
    </recommendedName>
</protein>
<feature type="transmembrane region" description="Helical" evidence="1">
    <location>
        <begin position="51"/>
        <end position="69"/>
    </location>
</feature>
<dbReference type="Proteomes" id="UP000274046">
    <property type="component" value="Unassembled WGS sequence"/>
</dbReference>
<evidence type="ECO:0008006" key="4">
    <source>
        <dbReference type="Google" id="ProtNLM"/>
    </source>
</evidence>
<dbReference type="RefSeq" id="WP_123204351.1">
    <property type="nucleotide sequence ID" value="NZ_RBEE01000004.1"/>
</dbReference>
<gene>
    <name evidence="2" type="ORF">D7004_02750</name>
</gene>
<comment type="caution">
    <text evidence="2">The sequence shown here is derived from an EMBL/GenBank/DDBJ whole genome shotgun (WGS) entry which is preliminary data.</text>
</comment>
<feature type="transmembrane region" description="Helical" evidence="1">
    <location>
        <begin position="140"/>
        <end position="158"/>
    </location>
</feature>
<reference evidence="2 3" key="1">
    <citation type="submission" date="2018-10" db="EMBL/GenBank/DDBJ databases">
        <title>Genome sequencing of Pedobacter jejuensis TNB23.</title>
        <authorList>
            <person name="Cho Y.-J."/>
            <person name="Cho A."/>
            <person name="Kim O.-S."/>
        </authorList>
    </citation>
    <scope>NUCLEOTIDE SEQUENCE [LARGE SCALE GENOMIC DNA]</scope>
    <source>
        <strain evidence="2 3">TNB23</strain>
    </source>
</reference>
<sequence length="168" mass="19628">MKNTLLQLQKISVGMWIVVWLIFFISSIFEIIKDFSQPLNSILFVDGIKQTISICFYFYIGLLLFKLLYSNRQNLISKIISEDGIKSIRSIWLAIFSYLLFKFFFINTVNWFVLSRLDNTLKAEVLGYGIRTGIKPYTDLFIANIIVWTLLSVLNYSLNLKKENDLTI</sequence>
<evidence type="ECO:0000313" key="2">
    <source>
        <dbReference type="EMBL" id="RNL55696.1"/>
    </source>
</evidence>
<organism evidence="2 3">
    <name type="scientific">Pedobacter jejuensis</name>
    <dbReference type="NCBI Taxonomy" id="1268550"/>
    <lineage>
        <taxon>Bacteria</taxon>
        <taxon>Pseudomonadati</taxon>
        <taxon>Bacteroidota</taxon>
        <taxon>Sphingobacteriia</taxon>
        <taxon>Sphingobacteriales</taxon>
        <taxon>Sphingobacteriaceae</taxon>
        <taxon>Pedobacter</taxon>
    </lineage>
</organism>
<accession>A0A3N0C0Z5</accession>
<keyword evidence="1" id="KW-1133">Transmembrane helix</keyword>